<evidence type="ECO:0000256" key="3">
    <source>
        <dbReference type="SAM" id="MobiDB-lite"/>
    </source>
</evidence>
<dbReference type="Gene3D" id="3.40.50.300">
    <property type="entry name" value="P-loop containing nucleotide triphosphate hydrolases"/>
    <property type="match status" value="1"/>
</dbReference>
<dbReference type="PROSITE" id="PS00622">
    <property type="entry name" value="HTH_LUXR_1"/>
    <property type="match status" value="1"/>
</dbReference>
<evidence type="ECO:0000259" key="4">
    <source>
        <dbReference type="PROSITE" id="PS50043"/>
    </source>
</evidence>
<dbReference type="Gene3D" id="1.10.10.10">
    <property type="entry name" value="Winged helix-like DNA-binding domain superfamily/Winged helix DNA-binding domain"/>
    <property type="match status" value="1"/>
</dbReference>
<keyword evidence="2" id="KW-0067">ATP-binding</keyword>
<dbReference type="PANTHER" id="PTHR16305:SF35">
    <property type="entry name" value="TRANSCRIPTIONAL ACTIVATOR DOMAIN"/>
    <property type="match status" value="1"/>
</dbReference>
<accession>A0AAP6EHW1</accession>
<sequence length="884" mass="95341">MNLVERTDELAALHGVFDCSPYVRGRLVVLSGAVATGKTALLRAWTDRLSRGGALVLTATACRAERALALGVLEQLLRSPGLPAPTTARTLAWLDGAGADSGGTLTAPALRGLCEELRAMAAVRPVVIAVDDAHHADTASLHFLLYLVRRLRSARLQVIFTEHAQWKVANALLGSEFLREPSLRRIRLEPLSKAGVEALLAQHLDERTAQDLTPAVHGMTAGYPLLVQALIEDHRATGGPGEAYGRAVLSFLYRHEEPFTQVARAVAMLRGHAGPMLVGRLLDLDVASVGRAVHQLTVAEVLHDGRLCHPAFEAAVLDGMPTDERRALHRRVAALLYEEGAPATEVAAHLAAADRSDAPWAVPVFQEAARLVLDDDQVETGIGYLRAAHRRCRSPEQRAAVVGALADAEWRLDPAKVLRHLSEPATPDSPDSPDSPPSLPTHLLWHGRVDEGLDAIGAAPVNTADLDTPWLWGAFLYPGHVKERLGAGAVPPQRAAAPPALTPELQGAGTLLNDLLHGDEHDATEAAERALNRYRLGPRTVAVQSAALAALTYRDRPYRAAAWCEGFVAQARERNSPTWQALFTAWRALIHLRQGDPAAAARRAQTALDLLGPKSWGAAVGLPLAVAVQAETALGDVDRAAALLERPVPQAMFQTRTGLHYLAARGRYHLATGCYYAALSDFYACGKRMSGWGVDLPALEPWRLGAAEAHLALGDALMARQLIGEQLALPTPARGRTRGMTLRLLAAASPAPRRTELLAEAVAALHDSGDAYELARAVADQSAAVRAAGDPERARHLDRKAQLLARRWTSGTPLPTPADTPPEDVPETQLTSAERRVAELAADGYTNREISRKLYVTISTVEQHLTRIYRKLNVKRLDLQVVLR</sequence>
<dbReference type="SUPFAM" id="SSF46894">
    <property type="entry name" value="C-terminal effector domain of the bipartite response regulators"/>
    <property type="match status" value="1"/>
</dbReference>
<dbReference type="InterPro" id="IPR000792">
    <property type="entry name" value="Tscrpt_reg_LuxR_C"/>
</dbReference>
<protein>
    <submittedName>
        <fullName evidence="5">AAA family ATPase</fullName>
    </submittedName>
</protein>
<comment type="caution">
    <text evidence="5">The sequence shown here is derived from an EMBL/GenBank/DDBJ whole genome shotgun (WGS) entry which is preliminary data.</text>
</comment>
<evidence type="ECO:0000313" key="6">
    <source>
        <dbReference type="EMBL" id="MDX3021479.1"/>
    </source>
</evidence>
<dbReference type="EMBL" id="JARAWC010000020">
    <property type="protein sequence ID" value="MDX2963304.1"/>
    <property type="molecule type" value="Genomic_DNA"/>
</dbReference>
<dbReference type="AlphaFoldDB" id="A0AAP6EHW1"/>
<dbReference type="InterPro" id="IPR027417">
    <property type="entry name" value="P-loop_NTPase"/>
</dbReference>
<dbReference type="EMBL" id="JARAWP010000016">
    <property type="protein sequence ID" value="MDX3021479.1"/>
    <property type="molecule type" value="Genomic_DNA"/>
</dbReference>
<dbReference type="Proteomes" id="UP001282288">
    <property type="component" value="Unassembled WGS sequence"/>
</dbReference>
<feature type="region of interest" description="Disordered" evidence="3">
    <location>
        <begin position="808"/>
        <end position="828"/>
    </location>
</feature>
<dbReference type="Proteomes" id="UP001272987">
    <property type="component" value="Unassembled WGS sequence"/>
</dbReference>
<dbReference type="InterPro" id="IPR036388">
    <property type="entry name" value="WH-like_DNA-bd_sf"/>
</dbReference>
<dbReference type="GO" id="GO:0005737">
    <property type="term" value="C:cytoplasm"/>
    <property type="evidence" value="ECO:0007669"/>
    <property type="project" value="TreeGrafter"/>
</dbReference>
<keyword evidence="1" id="KW-0547">Nucleotide-binding</keyword>
<evidence type="ECO:0000256" key="2">
    <source>
        <dbReference type="ARBA" id="ARBA00022840"/>
    </source>
</evidence>
<dbReference type="PANTHER" id="PTHR16305">
    <property type="entry name" value="TESTICULAR SOLUBLE ADENYLYL CYCLASE"/>
    <property type="match status" value="1"/>
</dbReference>
<dbReference type="InterPro" id="IPR041664">
    <property type="entry name" value="AAA_16"/>
</dbReference>
<dbReference type="Pfam" id="PF13191">
    <property type="entry name" value="AAA_16"/>
    <property type="match status" value="1"/>
</dbReference>
<organism evidence="5 8">
    <name type="scientific">Streptomyces acidiscabies</name>
    <dbReference type="NCBI Taxonomy" id="42234"/>
    <lineage>
        <taxon>Bacteria</taxon>
        <taxon>Bacillati</taxon>
        <taxon>Actinomycetota</taxon>
        <taxon>Actinomycetes</taxon>
        <taxon>Kitasatosporales</taxon>
        <taxon>Streptomycetaceae</taxon>
        <taxon>Streptomyces</taxon>
    </lineage>
</organism>
<gene>
    <name evidence="5" type="ORF">PV399_26810</name>
    <name evidence="6" type="ORF">PV666_26825</name>
</gene>
<dbReference type="InterPro" id="IPR016032">
    <property type="entry name" value="Sig_transdc_resp-reg_C-effctor"/>
</dbReference>
<dbReference type="GeneID" id="69808818"/>
<dbReference type="Pfam" id="PF00196">
    <property type="entry name" value="GerE"/>
    <property type="match status" value="1"/>
</dbReference>
<feature type="region of interest" description="Disordered" evidence="3">
    <location>
        <begin position="421"/>
        <end position="443"/>
    </location>
</feature>
<dbReference type="GO" id="GO:0006355">
    <property type="term" value="P:regulation of DNA-templated transcription"/>
    <property type="evidence" value="ECO:0007669"/>
    <property type="project" value="InterPro"/>
</dbReference>
<dbReference type="SUPFAM" id="SSF52540">
    <property type="entry name" value="P-loop containing nucleoside triphosphate hydrolases"/>
    <property type="match status" value="1"/>
</dbReference>
<dbReference type="CDD" id="cd06170">
    <property type="entry name" value="LuxR_C_like"/>
    <property type="match status" value="1"/>
</dbReference>
<dbReference type="GO" id="GO:0004016">
    <property type="term" value="F:adenylate cyclase activity"/>
    <property type="evidence" value="ECO:0007669"/>
    <property type="project" value="TreeGrafter"/>
</dbReference>
<dbReference type="RefSeq" id="WP_010356037.1">
    <property type="nucleotide sequence ID" value="NZ_BCML01000147.1"/>
</dbReference>
<evidence type="ECO:0000313" key="7">
    <source>
        <dbReference type="Proteomes" id="UP001272987"/>
    </source>
</evidence>
<evidence type="ECO:0000313" key="5">
    <source>
        <dbReference type="EMBL" id="MDX2963304.1"/>
    </source>
</evidence>
<dbReference type="SMART" id="SM00421">
    <property type="entry name" value="HTH_LUXR"/>
    <property type="match status" value="1"/>
</dbReference>
<dbReference type="GO" id="GO:0003677">
    <property type="term" value="F:DNA binding"/>
    <property type="evidence" value="ECO:0007669"/>
    <property type="project" value="InterPro"/>
</dbReference>
<keyword evidence="7" id="KW-1185">Reference proteome</keyword>
<evidence type="ECO:0000256" key="1">
    <source>
        <dbReference type="ARBA" id="ARBA00022741"/>
    </source>
</evidence>
<evidence type="ECO:0000313" key="8">
    <source>
        <dbReference type="Proteomes" id="UP001282288"/>
    </source>
</evidence>
<feature type="domain" description="HTH luxR-type" evidence="4">
    <location>
        <begin position="823"/>
        <end position="884"/>
    </location>
</feature>
<name>A0AAP6EHW1_9ACTN</name>
<dbReference type="GO" id="GO:0005524">
    <property type="term" value="F:ATP binding"/>
    <property type="evidence" value="ECO:0007669"/>
    <property type="project" value="UniProtKB-KW"/>
</dbReference>
<dbReference type="PROSITE" id="PS50043">
    <property type="entry name" value="HTH_LUXR_2"/>
    <property type="match status" value="1"/>
</dbReference>
<reference evidence="5 7" key="1">
    <citation type="journal article" date="2023" name="Microb. Genom.">
        <title>Mesoterricola silvestris gen. nov., sp. nov., Mesoterricola sediminis sp. nov., Geothrix oryzae sp. nov., Geothrix edaphica sp. nov., Geothrix rubra sp. nov., and Geothrix limicola sp. nov., six novel members of Acidobacteriota isolated from soils.</title>
        <authorList>
            <person name="Weisberg A.J."/>
            <person name="Pearce E."/>
            <person name="Kramer C.G."/>
            <person name="Chang J.H."/>
            <person name="Clarke C.R."/>
        </authorList>
    </citation>
    <scope>NUCLEOTIDE SEQUENCE</scope>
    <source>
        <strain evidence="6 7">NB05-1H</strain>
        <strain evidence="5">NRRL_B-16521</strain>
    </source>
</reference>
<proteinExistence type="predicted"/>
<dbReference type="PRINTS" id="PR00038">
    <property type="entry name" value="HTHLUXR"/>
</dbReference>